<evidence type="ECO:0000313" key="3">
    <source>
        <dbReference type="Proteomes" id="UP000241769"/>
    </source>
</evidence>
<protein>
    <submittedName>
        <fullName evidence="2">Uncharacterized protein</fullName>
    </submittedName>
</protein>
<dbReference type="EMBL" id="MDYQ01000441">
    <property type="protein sequence ID" value="PRP74788.1"/>
    <property type="molecule type" value="Genomic_DNA"/>
</dbReference>
<proteinExistence type="predicted"/>
<name>A0A2P6MSV9_9EUKA</name>
<keyword evidence="3" id="KW-1185">Reference proteome</keyword>
<feature type="region of interest" description="Disordered" evidence="1">
    <location>
        <begin position="1"/>
        <end position="47"/>
    </location>
</feature>
<evidence type="ECO:0000256" key="1">
    <source>
        <dbReference type="SAM" id="MobiDB-lite"/>
    </source>
</evidence>
<sequence length="103" mass="11729">MSNPITEQEERTAKRRRTVSTYQEVPLGEVETPDRTEASQRSSAHNEAGFVRQRCLTVVLTVRNTSAICVEDPFNKTSVSFTLVHFCVGGNHFYDMTDEIEKF</sequence>
<comment type="caution">
    <text evidence="2">The sequence shown here is derived from an EMBL/GenBank/DDBJ whole genome shotgun (WGS) entry which is preliminary data.</text>
</comment>
<evidence type="ECO:0000313" key="2">
    <source>
        <dbReference type="EMBL" id="PRP74788.1"/>
    </source>
</evidence>
<dbReference type="Proteomes" id="UP000241769">
    <property type="component" value="Unassembled WGS sequence"/>
</dbReference>
<dbReference type="AlphaFoldDB" id="A0A2P6MSV9"/>
<accession>A0A2P6MSV9</accession>
<gene>
    <name evidence="2" type="ORF">PROFUN_06649</name>
</gene>
<dbReference type="InParanoid" id="A0A2P6MSV9"/>
<organism evidence="2 3">
    <name type="scientific">Planoprotostelium fungivorum</name>
    <dbReference type="NCBI Taxonomy" id="1890364"/>
    <lineage>
        <taxon>Eukaryota</taxon>
        <taxon>Amoebozoa</taxon>
        <taxon>Evosea</taxon>
        <taxon>Variosea</taxon>
        <taxon>Cavosteliida</taxon>
        <taxon>Cavosteliaceae</taxon>
        <taxon>Planoprotostelium</taxon>
    </lineage>
</organism>
<reference evidence="2 3" key="1">
    <citation type="journal article" date="2018" name="Genome Biol. Evol.">
        <title>Multiple Roots of Fruiting Body Formation in Amoebozoa.</title>
        <authorList>
            <person name="Hillmann F."/>
            <person name="Forbes G."/>
            <person name="Novohradska S."/>
            <person name="Ferling I."/>
            <person name="Riege K."/>
            <person name="Groth M."/>
            <person name="Westermann M."/>
            <person name="Marz M."/>
            <person name="Spaller T."/>
            <person name="Winckler T."/>
            <person name="Schaap P."/>
            <person name="Glockner G."/>
        </authorList>
    </citation>
    <scope>NUCLEOTIDE SEQUENCE [LARGE SCALE GENOMIC DNA]</scope>
    <source>
        <strain evidence="2 3">Jena</strain>
    </source>
</reference>